<comment type="caution">
    <text evidence="6">The sequence shown here is derived from an EMBL/GenBank/DDBJ whole genome shotgun (WGS) entry which is preliminary data.</text>
</comment>
<dbReference type="InterPro" id="IPR003439">
    <property type="entry name" value="ABC_transporter-like_ATP-bd"/>
</dbReference>
<accession>A0ABQ6FK24</accession>
<evidence type="ECO:0000256" key="1">
    <source>
        <dbReference type="ARBA" id="ARBA00005417"/>
    </source>
</evidence>
<evidence type="ECO:0000259" key="5">
    <source>
        <dbReference type="PROSITE" id="PS50893"/>
    </source>
</evidence>
<evidence type="ECO:0000313" key="6">
    <source>
        <dbReference type="EMBL" id="GLV53968.1"/>
    </source>
</evidence>
<dbReference type="Proteomes" id="UP001344906">
    <property type="component" value="Unassembled WGS sequence"/>
</dbReference>
<dbReference type="SUPFAM" id="SSF52540">
    <property type="entry name" value="P-loop containing nucleoside triphosphate hydrolases"/>
    <property type="match status" value="1"/>
</dbReference>
<dbReference type="Pfam" id="PF00005">
    <property type="entry name" value="ABC_tran"/>
    <property type="match status" value="1"/>
</dbReference>
<gene>
    <name evidence="6" type="primary">yhcH</name>
    <name evidence="6" type="ORF">KDH_08190</name>
</gene>
<keyword evidence="4 6" id="KW-0067">ATP-binding</keyword>
<evidence type="ECO:0000256" key="3">
    <source>
        <dbReference type="ARBA" id="ARBA00022741"/>
    </source>
</evidence>
<dbReference type="InterPro" id="IPR003593">
    <property type="entry name" value="AAA+_ATPase"/>
</dbReference>
<evidence type="ECO:0000256" key="4">
    <source>
        <dbReference type="ARBA" id="ARBA00022840"/>
    </source>
</evidence>
<evidence type="ECO:0000256" key="2">
    <source>
        <dbReference type="ARBA" id="ARBA00022448"/>
    </source>
</evidence>
<dbReference type="SMART" id="SM00382">
    <property type="entry name" value="AAA"/>
    <property type="match status" value="1"/>
</dbReference>
<dbReference type="EMBL" id="BSRI01000001">
    <property type="protein sequence ID" value="GLV53968.1"/>
    <property type="molecule type" value="Genomic_DNA"/>
</dbReference>
<sequence length="303" mass="33849">MHQNLLLEAQHLQKYYGTVHSVEDVSLQVQQGEIFGFLGPNGAGKSTTIGMLLGLIYPTAGKIFLMGQEITPLHTRPLRQVGALVEFPAFMPDLSARANLKQLSILYPHLPTAHVDRTLEMVGLNPADKKKARHFSTGMKQRLGVAIALFNQPRLLILDEPTNGLDPAGIYELRALLHSLKEQGITIILSSHLLHEVELICDRIAVMQHGRVLTQRSIKDLTSQATETIRLTFAQPERALPVLRQHGRLRIVQVADQSIEVEGITSEEAIIYLVQHQLVPHEVHIVRPDLESIFLQLTEQARS</sequence>
<reference evidence="6 7" key="1">
    <citation type="submission" date="2023-02" db="EMBL/GenBank/DDBJ databases">
        <title>Dictyobacter halimunensis sp. nov., a new member of the class Ktedonobacteria from forest soil in a geothermal area.</title>
        <authorList>
            <person name="Rachmania M.K."/>
            <person name="Ningsih F."/>
            <person name="Sakai Y."/>
            <person name="Yabe S."/>
            <person name="Yokota A."/>
            <person name="Sjamsuridzal W."/>
        </authorList>
    </citation>
    <scope>NUCLEOTIDE SEQUENCE [LARGE SCALE GENOMIC DNA]</scope>
    <source>
        <strain evidence="6 7">S3.2.2.5</strain>
    </source>
</reference>
<feature type="domain" description="ABC transporter" evidence="5">
    <location>
        <begin position="7"/>
        <end position="234"/>
    </location>
</feature>
<keyword evidence="7" id="KW-1185">Reference proteome</keyword>
<evidence type="ECO:0000313" key="7">
    <source>
        <dbReference type="Proteomes" id="UP001344906"/>
    </source>
</evidence>
<organism evidence="6 7">
    <name type="scientific">Dictyobacter halimunensis</name>
    <dbReference type="NCBI Taxonomy" id="3026934"/>
    <lineage>
        <taxon>Bacteria</taxon>
        <taxon>Bacillati</taxon>
        <taxon>Chloroflexota</taxon>
        <taxon>Ktedonobacteria</taxon>
        <taxon>Ktedonobacterales</taxon>
        <taxon>Dictyobacteraceae</taxon>
        <taxon>Dictyobacter</taxon>
    </lineage>
</organism>
<dbReference type="Gene3D" id="3.40.50.300">
    <property type="entry name" value="P-loop containing nucleotide triphosphate hydrolases"/>
    <property type="match status" value="1"/>
</dbReference>
<dbReference type="PANTHER" id="PTHR43335:SF4">
    <property type="entry name" value="ABC TRANSPORTER, ATP-BINDING PROTEIN"/>
    <property type="match status" value="1"/>
</dbReference>
<name>A0ABQ6FK24_9CHLR</name>
<keyword evidence="2" id="KW-0813">Transport</keyword>
<dbReference type="PROSITE" id="PS50893">
    <property type="entry name" value="ABC_TRANSPORTER_2"/>
    <property type="match status" value="1"/>
</dbReference>
<dbReference type="GO" id="GO:0005524">
    <property type="term" value="F:ATP binding"/>
    <property type="evidence" value="ECO:0007669"/>
    <property type="project" value="UniProtKB-KW"/>
</dbReference>
<protein>
    <submittedName>
        <fullName evidence="6">ABC transporter ATP-binding protein YhcH</fullName>
    </submittedName>
</protein>
<comment type="similarity">
    <text evidence="1">Belongs to the ABC transporter superfamily.</text>
</comment>
<dbReference type="PANTHER" id="PTHR43335">
    <property type="entry name" value="ABC TRANSPORTER, ATP-BINDING PROTEIN"/>
    <property type="match status" value="1"/>
</dbReference>
<dbReference type="RefSeq" id="WP_338247687.1">
    <property type="nucleotide sequence ID" value="NZ_BSRI01000001.1"/>
</dbReference>
<proteinExistence type="inferred from homology"/>
<keyword evidence="3" id="KW-0547">Nucleotide-binding</keyword>
<dbReference type="InterPro" id="IPR027417">
    <property type="entry name" value="P-loop_NTPase"/>
</dbReference>